<dbReference type="InterPro" id="IPR011009">
    <property type="entry name" value="Kinase-like_dom_sf"/>
</dbReference>
<sequence length="440" mass="46830">LGRIIEQALHAIGLGRRPQRGKRIDDLNVVETDVVPEGGVEAALAGSRRAVGEEIVKKWLEVEEREDGDAPGVGEEAGAGMVVEEEVVEKLRVTLLDGENEEKIRGWGEEVADETVWNAHVVDPCSIEVVVEAFEEVDGLLPRGEAATGSEEEGKNVAAHSKGIVVRMGAAREQKLNYLDVGACRADAEGKAADDLSRVGGHGVEGGVPTQNGGGPGKIQVGLVRVLGNHSVSFGGLGVEEAGEEGAMTSGGGPDEGEVLDGVKVCAFGDDIEAVENSGAESFASAKLCDQPAGLEVVILDDVCEAMADTFAVEDVADIGEKEAVACSLQTEMDVDRLKDAKDLFAKGTLSPEDKQKIQSHKETFPEDDAELAAHLETLNVSELTEYLLWIPFNRFQNLEILGEGGFARVWKATVHWPGADEDELYALKEIDISMSPEVN</sequence>
<evidence type="ECO:0000256" key="1">
    <source>
        <dbReference type="PROSITE-ProRule" id="PRU10141"/>
    </source>
</evidence>
<protein>
    <recommendedName>
        <fullName evidence="4">Protein kinase domain-containing protein</fullName>
    </recommendedName>
</protein>
<dbReference type="InterPro" id="IPR017441">
    <property type="entry name" value="Protein_kinase_ATP_BS"/>
</dbReference>
<evidence type="ECO:0000313" key="3">
    <source>
        <dbReference type="Proteomes" id="UP000268093"/>
    </source>
</evidence>
<dbReference type="SUPFAM" id="SSF56112">
    <property type="entry name" value="Protein kinase-like (PK-like)"/>
    <property type="match status" value="1"/>
</dbReference>
<name>A0A433DHV5_9FUNG</name>
<evidence type="ECO:0000313" key="2">
    <source>
        <dbReference type="EMBL" id="RUP50438.1"/>
    </source>
</evidence>
<feature type="binding site" evidence="1">
    <location>
        <position position="429"/>
    </location>
    <ligand>
        <name>ATP</name>
        <dbReference type="ChEBI" id="CHEBI:30616"/>
    </ligand>
</feature>
<keyword evidence="1" id="KW-0067">ATP-binding</keyword>
<dbReference type="AlphaFoldDB" id="A0A433DHV5"/>
<feature type="non-terminal residue" evidence="2">
    <location>
        <position position="1"/>
    </location>
</feature>
<proteinExistence type="predicted"/>
<dbReference type="OrthoDB" id="2318560at2759"/>
<keyword evidence="1" id="KW-0547">Nucleotide-binding</keyword>
<comment type="caution">
    <text evidence="2">The sequence shown here is derived from an EMBL/GenBank/DDBJ whole genome shotgun (WGS) entry which is preliminary data.</text>
</comment>
<dbReference type="EMBL" id="RBNI01001423">
    <property type="protein sequence ID" value="RUP50438.1"/>
    <property type="molecule type" value="Genomic_DNA"/>
</dbReference>
<dbReference type="GO" id="GO:0005524">
    <property type="term" value="F:ATP binding"/>
    <property type="evidence" value="ECO:0007669"/>
    <property type="project" value="UniProtKB-UniRule"/>
</dbReference>
<gene>
    <name evidence="2" type="ORF">BC936DRAFT_139065</name>
</gene>
<accession>A0A433DHV5</accession>
<dbReference type="Proteomes" id="UP000268093">
    <property type="component" value="Unassembled WGS sequence"/>
</dbReference>
<evidence type="ECO:0008006" key="4">
    <source>
        <dbReference type="Google" id="ProtNLM"/>
    </source>
</evidence>
<keyword evidence="3" id="KW-1185">Reference proteome</keyword>
<reference evidence="2 3" key="1">
    <citation type="journal article" date="2018" name="New Phytol.">
        <title>Phylogenomics of Endogonaceae and evolution of mycorrhizas within Mucoromycota.</title>
        <authorList>
            <person name="Chang Y."/>
            <person name="Desiro A."/>
            <person name="Na H."/>
            <person name="Sandor L."/>
            <person name="Lipzen A."/>
            <person name="Clum A."/>
            <person name="Barry K."/>
            <person name="Grigoriev I.V."/>
            <person name="Martin F.M."/>
            <person name="Stajich J.E."/>
            <person name="Smith M.E."/>
            <person name="Bonito G."/>
            <person name="Spatafora J.W."/>
        </authorList>
    </citation>
    <scope>NUCLEOTIDE SEQUENCE [LARGE SCALE GENOMIC DNA]</scope>
    <source>
        <strain evidence="2 3">GMNB39</strain>
    </source>
</reference>
<organism evidence="2 3">
    <name type="scientific">Jimgerdemannia flammicorona</name>
    <dbReference type="NCBI Taxonomy" id="994334"/>
    <lineage>
        <taxon>Eukaryota</taxon>
        <taxon>Fungi</taxon>
        <taxon>Fungi incertae sedis</taxon>
        <taxon>Mucoromycota</taxon>
        <taxon>Mucoromycotina</taxon>
        <taxon>Endogonomycetes</taxon>
        <taxon>Endogonales</taxon>
        <taxon>Endogonaceae</taxon>
        <taxon>Jimgerdemannia</taxon>
    </lineage>
</organism>
<dbReference type="PROSITE" id="PS00107">
    <property type="entry name" value="PROTEIN_KINASE_ATP"/>
    <property type="match status" value="1"/>
</dbReference>